<dbReference type="InterPro" id="IPR003658">
    <property type="entry name" value="Anti-sigma_ant"/>
</dbReference>
<dbReference type="Pfam" id="PF01740">
    <property type="entry name" value="STAS"/>
    <property type="match status" value="1"/>
</dbReference>
<feature type="domain" description="STAS" evidence="3">
    <location>
        <begin position="43"/>
        <end position="152"/>
    </location>
</feature>
<evidence type="ECO:0000256" key="1">
    <source>
        <dbReference type="ARBA" id="ARBA00009013"/>
    </source>
</evidence>
<evidence type="ECO:0000259" key="3">
    <source>
        <dbReference type="PROSITE" id="PS50801"/>
    </source>
</evidence>
<dbReference type="InterPro" id="IPR002645">
    <property type="entry name" value="STAS_dom"/>
</dbReference>
<dbReference type="NCBIfam" id="TIGR00377">
    <property type="entry name" value="ant_ant_sig"/>
    <property type="match status" value="1"/>
</dbReference>
<gene>
    <name evidence="4" type="ORF">FGD71_032485</name>
</gene>
<dbReference type="AlphaFoldDB" id="A0A505D648"/>
<dbReference type="GO" id="GO:0043856">
    <property type="term" value="F:anti-sigma factor antagonist activity"/>
    <property type="evidence" value="ECO:0007669"/>
    <property type="project" value="InterPro"/>
</dbReference>
<proteinExistence type="inferred from homology"/>
<dbReference type="InterPro" id="IPR036513">
    <property type="entry name" value="STAS_dom_sf"/>
</dbReference>
<comment type="caution">
    <text evidence="4">The sequence shown here is derived from an EMBL/GenBank/DDBJ whole genome shotgun (WGS) entry which is preliminary data.</text>
</comment>
<dbReference type="CDD" id="cd07043">
    <property type="entry name" value="STAS_anti-anti-sigma_factors"/>
    <property type="match status" value="1"/>
</dbReference>
<dbReference type="PROSITE" id="PS50801">
    <property type="entry name" value="STAS"/>
    <property type="match status" value="1"/>
</dbReference>
<evidence type="ECO:0000313" key="4">
    <source>
        <dbReference type="EMBL" id="TPQ18000.1"/>
    </source>
</evidence>
<organism evidence="4 5">
    <name type="scientific">Streptomyces sporangiiformans</name>
    <dbReference type="NCBI Taxonomy" id="2315329"/>
    <lineage>
        <taxon>Bacteria</taxon>
        <taxon>Bacillati</taxon>
        <taxon>Actinomycetota</taxon>
        <taxon>Actinomycetes</taxon>
        <taxon>Kitasatosporales</taxon>
        <taxon>Streptomycetaceae</taxon>
        <taxon>Streptomyces</taxon>
    </lineage>
</organism>
<protein>
    <recommendedName>
        <fullName evidence="2">Anti-sigma factor antagonist</fullName>
    </recommendedName>
</protein>
<evidence type="ECO:0000313" key="5">
    <source>
        <dbReference type="Proteomes" id="UP000317378"/>
    </source>
</evidence>
<dbReference type="PANTHER" id="PTHR33495:SF2">
    <property type="entry name" value="ANTI-SIGMA FACTOR ANTAGONIST TM_1081-RELATED"/>
    <property type="match status" value="1"/>
</dbReference>
<dbReference type="Proteomes" id="UP000317378">
    <property type="component" value="Unassembled WGS sequence"/>
</dbReference>
<dbReference type="PANTHER" id="PTHR33495">
    <property type="entry name" value="ANTI-SIGMA FACTOR ANTAGONIST TM_1081-RELATED-RELATED"/>
    <property type="match status" value="1"/>
</dbReference>
<evidence type="ECO:0000256" key="2">
    <source>
        <dbReference type="RuleBase" id="RU003749"/>
    </source>
</evidence>
<reference evidence="4 5" key="1">
    <citation type="submission" date="2019-06" db="EMBL/GenBank/DDBJ databases">
        <title>Streptomyces sporangiiformans sp. nov., a novel actinomycete isolated from soil in Mount Song.</title>
        <authorList>
            <person name="Han L."/>
        </authorList>
    </citation>
    <scope>NUCLEOTIDE SEQUENCE [LARGE SCALE GENOMIC DNA]</scope>
    <source>
        <strain evidence="4 5">NEAU-SSA 1</strain>
    </source>
</reference>
<dbReference type="SUPFAM" id="SSF52091">
    <property type="entry name" value="SpoIIaa-like"/>
    <property type="match status" value="1"/>
</dbReference>
<keyword evidence="5" id="KW-1185">Reference proteome</keyword>
<accession>A0A505D648</accession>
<comment type="similarity">
    <text evidence="1 2">Belongs to the anti-sigma-factor antagonist family.</text>
</comment>
<sequence>MSIEHAEIHLIEGKSRAGAGFWGLQPRGGGDVVVSHASEPLTPHLRVHRERGHLVLAFHGEIDIIAALEITPYLDAATGRPCARVVLDLRHVEFFDCSGLRLLYRARRRILARDGRLQLVCAHPPTLRILHATGLAGVLPPLTTLDEALERSEAVSEAISEAGSGAACGSA</sequence>
<dbReference type="Gene3D" id="3.30.750.24">
    <property type="entry name" value="STAS domain"/>
    <property type="match status" value="1"/>
</dbReference>
<dbReference type="OrthoDB" id="4284170at2"/>
<dbReference type="EMBL" id="VCHX02000180">
    <property type="protein sequence ID" value="TPQ18000.1"/>
    <property type="molecule type" value="Genomic_DNA"/>
</dbReference>
<name>A0A505D648_9ACTN</name>